<protein>
    <submittedName>
        <fullName evidence="2">SAM-dependent methyltransferase</fullName>
    </submittedName>
</protein>
<dbReference type="Gene3D" id="3.40.50.150">
    <property type="entry name" value="Vaccinia Virus protein VP39"/>
    <property type="match status" value="1"/>
</dbReference>
<keyword evidence="2" id="KW-0808">Transferase</keyword>
<dbReference type="InterPro" id="IPR008471">
    <property type="entry name" value="MnmC-like_methylTransf"/>
</dbReference>
<accession>A0A2N3I002</accession>
<reference evidence="2 3" key="1">
    <citation type="journal article" date="2017" name="Front. Microbiol.">
        <title>Labilibaculum manganireducens gen. nov., sp. nov. and Labilibaculum filiforme sp. nov., Novel Bacteroidetes Isolated from Subsurface Sediments of the Baltic Sea.</title>
        <authorList>
            <person name="Vandieken V."/>
            <person name="Marshall I.P."/>
            <person name="Niemann H."/>
            <person name="Engelen B."/>
            <person name="Cypionka H."/>
        </authorList>
    </citation>
    <scope>NUCLEOTIDE SEQUENCE [LARGE SCALE GENOMIC DNA]</scope>
    <source>
        <strain evidence="2 3">59.10-2M</strain>
    </source>
</reference>
<name>A0A2N3I002_9BACT</name>
<keyword evidence="2" id="KW-0489">Methyltransferase</keyword>
<dbReference type="InterPro" id="IPR047785">
    <property type="entry name" value="tRNA_MNMC2"/>
</dbReference>
<sequence>MKNLKRELKITEDGSHTLFVPELNEHYHSTHGAIQEAMHVYLNAGFNFCTQDPIHILEIGFGTGLNCFLTLIEAEKQNRTVIYHSIELYPIKKEHIQSLNYTDQIEGSDRDVFLKLHQTAWNQEVEITKAFTLNKLQGDLRKIIFPAAYDLIYFDAFAPDIQPDLWTQDIFEKLHNHLKEDAVLTTYSTKGIIKQALRGAGFEVKRLPGPPGKRQMLRAKKLCINTKPNN</sequence>
<evidence type="ECO:0000313" key="3">
    <source>
        <dbReference type="Proteomes" id="UP000233618"/>
    </source>
</evidence>
<keyword evidence="3" id="KW-1185">Reference proteome</keyword>
<dbReference type="Proteomes" id="UP000233618">
    <property type="component" value="Unassembled WGS sequence"/>
</dbReference>
<dbReference type="GO" id="GO:0016645">
    <property type="term" value="F:oxidoreductase activity, acting on the CH-NH group of donors"/>
    <property type="evidence" value="ECO:0007669"/>
    <property type="project" value="InterPro"/>
</dbReference>
<dbReference type="AlphaFoldDB" id="A0A2N3I002"/>
<feature type="domain" description="MnmC-like methyltransferase" evidence="1">
    <location>
        <begin position="120"/>
        <end position="221"/>
    </location>
</feature>
<dbReference type="InterPro" id="IPR029063">
    <property type="entry name" value="SAM-dependent_MTases_sf"/>
</dbReference>
<dbReference type="GO" id="GO:0032259">
    <property type="term" value="P:methylation"/>
    <property type="evidence" value="ECO:0007669"/>
    <property type="project" value="UniProtKB-KW"/>
</dbReference>
<dbReference type="RefSeq" id="WP_180327349.1">
    <property type="nucleotide sequence ID" value="NZ_MVDE01000028.1"/>
</dbReference>
<proteinExistence type="predicted"/>
<evidence type="ECO:0000259" key="1">
    <source>
        <dbReference type="Pfam" id="PF05430"/>
    </source>
</evidence>
<organism evidence="2 3">
    <name type="scientific">Labilibaculum manganireducens</name>
    <dbReference type="NCBI Taxonomy" id="1940525"/>
    <lineage>
        <taxon>Bacteria</taxon>
        <taxon>Pseudomonadati</taxon>
        <taxon>Bacteroidota</taxon>
        <taxon>Bacteroidia</taxon>
        <taxon>Marinilabiliales</taxon>
        <taxon>Marinifilaceae</taxon>
        <taxon>Labilibaculum</taxon>
    </lineage>
</organism>
<dbReference type="EMBL" id="MVDE01000028">
    <property type="protein sequence ID" value="PKQ63650.1"/>
    <property type="molecule type" value="Genomic_DNA"/>
</dbReference>
<dbReference type="GO" id="GO:0004808">
    <property type="term" value="F:tRNA (5-methylaminomethyl-2-thiouridylate)(34)-methyltransferase activity"/>
    <property type="evidence" value="ECO:0007669"/>
    <property type="project" value="InterPro"/>
</dbReference>
<gene>
    <name evidence="2" type="ORF">BZG01_15735</name>
</gene>
<dbReference type="Pfam" id="PF05430">
    <property type="entry name" value="Methyltransf_30"/>
    <property type="match status" value="1"/>
</dbReference>
<dbReference type="PANTHER" id="PTHR39963:SF1">
    <property type="entry name" value="MNMC-LIKE METHYLTRANSFERASE DOMAIN-CONTAINING PROTEIN"/>
    <property type="match status" value="1"/>
</dbReference>
<evidence type="ECO:0000313" key="2">
    <source>
        <dbReference type="EMBL" id="PKQ63650.1"/>
    </source>
</evidence>
<comment type="caution">
    <text evidence="2">The sequence shown here is derived from an EMBL/GenBank/DDBJ whole genome shotgun (WGS) entry which is preliminary data.</text>
</comment>
<dbReference type="SUPFAM" id="SSF53335">
    <property type="entry name" value="S-adenosyl-L-methionine-dependent methyltransferases"/>
    <property type="match status" value="1"/>
</dbReference>
<dbReference type="NCBIfam" id="NF033855">
    <property type="entry name" value="tRNA_MNMC2"/>
    <property type="match status" value="1"/>
</dbReference>
<dbReference type="PANTHER" id="PTHR39963">
    <property type="entry name" value="SLL0983 PROTEIN"/>
    <property type="match status" value="1"/>
</dbReference>